<reference evidence="2" key="2">
    <citation type="journal article" date="2004" name="Nature">
        <title>The DNA sequence and comparative analysis of human chromosome 10.</title>
        <authorList>
            <person name="Deloukas P."/>
            <person name="Earthrowl M.E."/>
            <person name="Grafham D.V."/>
            <person name="Rubenfield M."/>
            <person name="French L."/>
            <person name="Steward C.A."/>
            <person name="Sims S.K."/>
            <person name="Jones M.C."/>
            <person name="Searle S."/>
            <person name="Scott C."/>
            <person name="Howe K."/>
            <person name="Hunt S.E."/>
            <person name="Andrews T.D."/>
            <person name="Gilbert J.G."/>
            <person name="Swarbreck D."/>
            <person name="Ashurst J.L."/>
            <person name="Taylor A."/>
            <person name="Battles J."/>
            <person name="Bird C.P."/>
            <person name="Ainscough R."/>
            <person name="Almeida J.P."/>
            <person name="Ashwell R.I."/>
            <person name="Ambrose K.D."/>
            <person name="Babbage A.K."/>
            <person name="Bagguley C.L."/>
            <person name="Bailey J."/>
            <person name="Banerjee R."/>
            <person name="Bates K."/>
            <person name="Beasley H."/>
            <person name="Bray-Allen S."/>
            <person name="Brown A.J."/>
            <person name="Brown J.Y."/>
            <person name="Burford D.C."/>
            <person name="Burrill W."/>
            <person name="Burton J."/>
            <person name="Cahill P."/>
            <person name="Camire D."/>
            <person name="Carter N.P."/>
            <person name="Chapman J.C."/>
            <person name="Clark S.Y."/>
            <person name="Clarke G."/>
            <person name="Clee C.M."/>
            <person name="Clegg S."/>
            <person name="Corby N."/>
            <person name="Coulson A."/>
            <person name="Dhami P."/>
            <person name="Dutta I."/>
            <person name="Dunn M."/>
            <person name="Faulkner L."/>
            <person name="Frankish A."/>
            <person name="Frankland J.A."/>
            <person name="Garner P."/>
            <person name="Garnett J."/>
            <person name="Gribble S."/>
            <person name="Griffiths C."/>
            <person name="Grocock R."/>
            <person name="Gustafson E."/>
            <person name="Hammond S."/>
            <person name="Harley J.L."/>
            <person name="Hart E."/>
            <person name="Heath P.D."/>
            <person name="Ho T.P."/>
            <person name="Hopkins B."/>
            <person name="Horne J."/>
            <person name="Howden P.J."/>
            <person name="Huckle E."/>
            <person name="Hynds C."/>
            <person name="Johnson C."/>
            <person name="Johnson D."/>
            <person name="Kana A."/>
            <person name="Kay M."/>
            <person name="Kimberley A.M."/>
            <person name="Kershaw J.K."/>
            <person name="Kokkinaki M."/>
            <person name="Laird G.K."/>
            <person name="Lawlor S."/>
            <person name="Lee H.M."/>
            <person name="Leongamornlert D.A."/>
            <person name="Laird G."/>
            <person name="Lloyd C."/>
            <person name="Lloyd D.M."/>
            <person name="Loveland J."/>
            <person name="Lovell J."/>
            <person name="McLaren S."/>
            <person name="McLay K.E."/>
            <person name="McMurray A."/>
            <person name="Mashreghi-Mohammadi M."/>
            <person name="Matthews L."/>
            <person name="Milne S."/>
            <person name="Nickerson T."/>
            <person name="Nguyen M."/>
            <person name="Overton-Larty E."/>
            <person name="Palmer S.A."/>
            <person name="Pearce A.V."/>
            <person name="Peck A.I."/>
            <person name="Pelan S."/>
            <person name="Phillimore B."/>
            <person name="Porter K."/>
            <person name="Rice C.M."/>
            <person name="Rogosin A."/>
            <person name="Ross M.T."/>
            <person name="Sarafidou T."/>
            <person name="Sehra H.K."/>
            <person name="Shownkeen R."/>
            <person name="Skuce C.D."/>
            <person name="Smith M."/>
            <person name="Standring L."/>
            <person name="Sycamore N."/>
            <person name="Tester J."/>
            <person name="Thorpe A."/>
            <person name="Torcasso W."/>
            <person name="Tracey A."/>
            <person name="Tromans A."/>
            <person name="Tsolas J."/>
            <person name="Wall M."/>
            <person name="Walsh J."/>
            <person name="Wang H."/>
            <person name="Weinstock K."/>
            <person name="West A.P."/>
            <person name="Willey D.L."/>
            <person name="Whitehead S.L."/>
            <person name="Wilming L."/>
            <person name="Wray P.W."/>
            <person name="Young L."/>
            <person name="Chen Y."/>
            <person name="Lovering R.C."/>
            <person name="Moschonas N.K."/>
            <person name="Siebert R."/>
            <person name="Fechtel K."/>
            <person name="Bentley D."/>
            <person name="Durbin R."/>
            <person name="Hubbard T."/>
            <person name="Doucette-Stamm L."/>
            <person name="Beck S."/>
            <person name="Smith D.R."/>
            <person name="Rogers J."/>
        </authorList>
    </citation>
    <scope>NUCLEOTIDE SEQUENCE [LARGE SCALE GENOMIC DNA]</scope>
</reference>
<protein>
    <submittedName>
        <fullName evidence="2">Early growth response 2</fullName>
    </submittedName>
</protein>
<keyword evidence="3" id="KW-1185">Reference proteome</keyword>
<dbReference type="OpenTargets" id="ENSG00000122877"/>
<feature type="region of interest" description="Disordered" evidence="1">
    <location>
        <begin position="111"/>
        <end position="174"/>
    </location>
</feature>
<reference evidence="2" key="5">
    <citation type="submission" date="2025-09" db="UniProtKB">
        <authorList>
            <consortium name="Ensembl"/>
        </authorList>
    </citation>
    <scope>IDENTIFICATION</scope>
</reference>
<proteinExistence type="predicted"/>
<dbReference type="Proteomes" id="UP000005640">
    <property type="component" value="Chromosome 10"/>
</dbReference>
<evidence type="ECO:0000313" key="2">
    <source>
        <dbReference type="Ensembl" id="ENSP00000509775.1"/>
    </source>
</evidence>
<reference evidence="2 3" key="1">
    <citation type="journal article" date="2001" name="Nature">
        <title>Initial sequencing and analysis of the human genome.</title>
        <authorList>
            <consortium name="International Human Genome Sequencing Consortium"/>
            <person name="Lander E.S."/>
            <person name="Linton L.M."/>
            <person name="Birren B."/>
            <person name="Nusbaum C."/>
            <person name="Zody M.C."/>
            <person name="Baldwin J."/>
            <person name="Devon K."/>
            <person name="Dewar K."/>
            <person name="Doyle M."/>
            <person name="FitzHugh W."/>
            <person name="Funke R."/>
            <person name="Gage D."/>
            <person name="Harris K."/>
            <person name="Heaford A."/>
            <person name="Howland J."/>
            <person name="Kann L."/>
            <person name="Lehoczky J."/>
            <person name="LeVine R."/>
            <person name="McEwan P."/>
            <person name="McKernan K."/>
            <person name="Meldrim J."/>
            <person name="Mesirov J.P."/>
            <person name="Miranda C."/>
            <person name="Morris W."/>
            <person name="Naylor J."/>
            <person name="Raymond C."/>
            <person name="Rosetti M."/>
            <person name="Santos R."/>
            <person name="Sheridan A."/>
            <person name="Sougnez C."/>
            <person name="Stange-Thomann N."/>
            <person name="Stojanovic N."/>
            <person name="Subramanian A."/>
            <person name="Wyman D."/>
            <person name="Rogers J."/>
            <person name="Sulston J."/>
            <person name="Ainscough R."/>
            <person name="Beck S."/>
            <person name="Bentley D."/>
            <person name="Burton J."/>
            <person name="Clee C."/>
            <person name="Carter N."/>
            <person name="Coulson A."/>
            <person name="Deadman R."/>
            <person name="Deloukas P."/>
            <person name="Dunham A."/>
            <person name="Dunham I."/>
            <person name="Durbin R."/>
            <person name="French L."/>
            <person name="Grafham D."/>
            <person name="Gregory S."/>
            <person name="Hubbard T."/>
            <person name="Humphray S."/>
            <person name="Hunt A."/>
            <person name="Jones M."/>
            <person name="Lloyd C."/>
            <person name="McMurray A."/>
            <person name="Matthews L."/>
            <person name="Mercer S."/>
            <person name="Milne S."/>
            <person name="Mullikin J.C."/>
            <person name="Mungall A."/>
            <person name="Plumb R."/>
            <person name="Ross M."/>
            <person name="Shownkeen R."/>
            <person name="Sims S."/>
            <person name="Waterston R.H."/>
            <person name="Wilson R.K."/>
            <person name="Hillier L.W."/>
            <person name="McPherson J.D."/>
            <person name="Marra M.A."/>
            <person name="Mardis E.R."/>
            <person name="Fulton L.A."/>
            <person name="Chinwalla A.T."/>
            <person name="Pepin K.H."/>
            <person name="Gish W.R."/>
            <person name="Chissoe S.L."/>
            <person name="Wendl M.C."/>
            <person name="Delehaunty K.D."/>
            <person name="Miner T.L."/>
            <person name="Delehaunty A."/>
            <person name="Kramer J.B."/>
            <person name="Cook L.L."/>
            <person name="Fulton R.S."/>
            <person name="Johnson D.L."/>
            <person name="Minx P.J."/>
            <person name="Clifton S.W."/>
            <person name="Hawkins T."/>
            <person name="Branscomb E."/>
            <person name="Predki P."/>
            <person name="Richardson P."/>
            <person name="Wenning S."/>
            <person name="Slezak T."/>
            <person name="Doggett N."/>
            <person name="Cheng J.F."/>
            <person name="Olsen A."/>
            <person name="Lucas S."/>
            <person name="Elkin C."/>
            <person name="Uberbacher E."/>
            <person name="Frazier M."/>
            <person name="Gibbs R.A."/>
            <person name="Muzny D.M."/>
            <person name="Scherer S.E."/>
            <person name="Bouck J.B."/>
            <person name="Sodergren E.J."/>
            <person name="Worley K.C."/>
            <person name="Rives C.M."/>
            <person name="Gorrell J.H."/>
            <person name="Metzker M.L."/>
            <person name="Naylor S.L."/>
            <person name="Kucherlapati R.S."/>
            <person name="Nelson D.L."/>
            <person name="Weinstock G.M."/>
            <person name="Sakaki Y."/>
            <person name="Fujiyama A."/>
            <person name="Hattori M."/>
            <person name="Yada T."/>
            <person name="Toyoda A."/>
            <person name="Itoh T."/>
            <person name="Kawagoe C."/>
            <person name="Watanabe H."/>
            <person name="Totoki Y."/>
            <person name="Taylor T."/>
            <person name="Weissenbach J."/>
            <person name="Heilig R."/>
            <person name="Saurin W."/>
            <person name="Artiguenave F."/>
            <person name="Brottier P."/>
            <person name="Bruls T."/>
            <person name="Pelletier E."/>
            <person name="Robert C."/>
            <person name="Wincker P."/>
            <person name="Smith D.R."/>
            <person name="Doucette-Stamm L."/>
            <person name="Rubenfield M."/>
            <person name="Weinstock K."/>
            <person name="Lee H.M."/>
            <person name="Dubois J."/>
            <person name="Rosenthal A."/>
            <person name="Platzer M."/>
            <person name="Nyakatura G."/>
            <person name="Taudien S."/>
            <person name="Rump A."/>
            <person name="Yang H."/>
            <person name="Yu J."/>
            <person name="Wang J."/>
            <person name="Huang G."/>
            <person name="Gu J."/>
            <person name="Hood L."/>
            <person name="Rowen L."/>
            <person name="Madan A."/>
            <person name="Qin S."/>
            <person name="Davis R.W."/>
            <person name="Federspiel N.A."/>
            <person name="Abola A.P."/>
            <person name="Proctor M.J."/>
            <person name="Myers R.M."/>
            <person name="Schmutz J."/>
            <person name="Dickson M."/>
            <person name="Grimwood J."/>
            <person name="Cox D.R."/>
            <person name="Olson M.V."/>
            <person name="Kaul R."/>
            <person name="Raymond C."/>
            <person name="Shimizu N."/>
            <person name="Kawasaki K."/>
            <person name="Minoshima S."/>
            <person name="Evans G.A."/>
            <person name="Athanasiou M."/>
            <person name="Schultz R."/>
            <person name="Roe B.A."/>
            <person name="Chen F."/>
            <person name="Pan H."/>
            <person name="Ramser J."/>
            <person name="Lehrach H."/>
            <person name="Reinhardt R."/>
            <person name="McCombie W.R."/>
            <person name="de la Bastide M."/>
            <person name="Dedhia N."/>
            <person name="Blocker H."/>
            <person name="Hornischer K."/>
            <person name="Nordsiek G."/>
            <person name="Agarwala R."/>
            <person name="Aravind L."/>
            <person name="Bailey J.A."/>
            <person name="Bateman A."/>
            <person name="Batzoglou S."/>
            <person name="Birney E."/>
            <person name="Bork P."/>
            <person name="Brown D.G."/>
            <person name="Burge C.B."/>
            <person name="Cerutti L."/>
            <person name="Chen H.C."/>
            <person name="Church D."/>
            <person name="Clamp M."/>
            <person name="Copley R.R."/>
            <person name="Doerks T."/>
            <person name="Eddy S.R."/>
            <person name="Eichler E.E."/>
            <person name="Furey T.S."/>
            <person name="Galagan J."/>
            <person name="Gilbert J.G."/>
            <person name="Harmon C."/>
            <person name="Hayashizaki Y."/>
            <person name="Haussler D."/>
            <person name="Hermjakob H."/>
            <person name="Hokamp K."/>
            <person name="Jang W."/>
            <person name="Johnson L.S."/>
            <person name="Jones T.A."/>
            <person name="Kasif S."/>
            <person name="Kaspryzk A."/>
            <person name="Kennedy S."/>
            <person name="Kent W.J."/>
            <person name="Kitts P."/>
            <person name="Koonin E.V."/>
            <person name="Korf I."/>
            <person name="Kulp D."/>
            <person name="Lancet D."/>
            <person name="Lowe T.M."/>
            <person name="McLysaght A."/>
            <person name="Mikkelsen T."/>
            <person name="Moran J.V."/>
            <person name="Mulder N."/>
            <person name="Pollara V.J."/>
            <person name="Ponting C.P."/>
            <person name="Schuler G."/>
            <person name="Schultz J."/>
            <person name="Slater G."/>
            <person name="Smit A.F."/>
            <person name="Stupka E."/>
            <person name="Szustakowski J."/>
            <person name="Thierry-Mieg D."/>
            <person name="Thierry-Mieg J."/>
            <person name="Wagner L."/>
            <person name="Wallis J."/>
            <person name="Wheeler R."/>
            <person name="Williams A."/>
            <person name="Wolf Y.I."/>
            <person name="Wolfe K.H."/>
            <person name="Yang S.P."/>
            <person name="Yeh R.F."/>
            <person name="Collins F."/>
            <person name="Guyer M.S."/>
            <person name="Peterson J."/>
            <person name="Felsenfeld A."/>
            <person name="Wetterstrand K.A."/>
            <person name="Patrinos A."/>
            <person name="Morgan M.J."/>
            <person name="de Jong P."/>
            <person name="Catanese J.J."/>
            <person name="Osoegawa K."/>
            <person name="Shizuya H."/>
            <person name="Choi S."/>
            <person name="Chen Y.J."/>
        </authorList>
    </citation>
    <scope>NUCLEOTIDE SEQUENCE [LARGE SCALE GENOMIC DNA]</scope>
</reference>
<dbReference type="HGNC" id="HGNC:3239">
    <property type="gene designation" value="EGR2"/>
</dbReference>
<dbReference type="EMBL" id="KF459538">
    <property type="status" value="NOT_ANNOTATED_CDS"/>
    <property type="molecule type" value="Genomic_DNA"/>
</dbReference>
<feature type="compositionally biased region" description="Basic residues" evidence="1">
    <location>
        <begin position="145"/>
        <end position="160"/>
    </location>
</feature>
<reference evidence="2 3" key="3">
    <citation type="journal article" date="2004" name="Nature">
        <title>Finishing the euchromatic sequence of the human genome.</title>
        <authorList>
            <consortium name="International Human Genome Sequencing Consortium"/>
        </authorList>
    </citation>
    <scope>NUCLEOTIDE SEQUENCE [LARGE SCALE GENOMIC DNA]</scope>
</reference>
<evidence type="ECO:0000313" key="3">
    <source>
        <dbReference type="Proteomes" id="UP000005640"/>
    </source>
</evidence>
<reference evidence="2" key="4">
    <citation type="submission" date="2025-08" db="UniProtKB">
        <authorList>
            <consortium name="Ensembl"/>
        </authorList>
    </citation>
    <scope>IDENTIFICATION</scope>
</reference>
<sequence length="174" mass="18702">MMTAKAVDKIPVTLSGFVHQLSDNIYPVEDLAATSVTIFPNAELGGPFDQMNGVAGGKPRVFAGPDLRGPEVVDGVQWVCGNRRRGLGLQVDGADCTGFEDWKWVQEEPATAETRARGQMRQVASKPACVRPGAPSPGRAQGWGWKRRPPGFRGLRRPSGRQHFDLPSPGAGAK</sequence>
<organism evidence="2 3">
    <name type="scientific">Homo sapiens</name>
    <name type="common">Human</name>
    <dbReference type="NCBI Taxonomy" id="9606"/>
    <lineage>
        <taxon>Eukaryota</taxon>
        <taxon>Metazoa</taxon>
        <taxon>Chordata</taxon>
        <taxon>Craniata</taxon>
        <taxon>Vertebrata</taxon>
        <taxon>Euteleostomi</taxon>
        <taxon>Mammalia</taxon>
        <taxon>Eutheria</taxon>
        <taxon>Euarchontoglires</taxon>
        <taxon>Primates</taxon>
        <taxon>Haplorrhini</taxon>
        <taxon>Catarrhini</taxon>
        <taxon>Hominidae</taxon>
        <taxon>Homo</taxon>
    </lineage>
</organism>
<dbReference type="Ensembl" id="ENST00000439032.6">
    <property type="protein sequence ID" value="ENSP00000509775.1"/>
    <property type="gene ID" value="ENSG00000122877.18"/>
</dbReference>
<gene>
    <name evidence="2" type="primary">EGR2</name>
</gene>
<evidence type="ECO:0000256" key="1">
    <source>
        <dbReference type="SAM" id="MobiDB-lite"/>
    </source>
</evidence>
<accession>A0A8I5KVU0</accession>
<dbReference type="EMBL" id="AL133417">
    <property type="status" value="NOT_ANNOTATED_CDS"/>
    <property type="molecule type" value="Genomic_DNA"/>
</dbReference>
<dbReference type="AlphaFoldDB" id="A0A8I5KVU0"/>
<dbReference type="GeneTree" id="ENSGT00940000158394"/>
<dbReference type="OrthoDB" id="8197458at2759"/>
<name>A0A8I5KVU0_HUMAN</name>